<name>C8X5Q0_DESRD</name>
<dbReference type="PANTHER" id="PTHR34404:SF2">
    <property type="entry name" value="CONSERVED SERINE RICH PROTEIN"/>
    <property type="match status" value="1"/>
</dbReference>
<feature type="compositionally biased region" description="Low complexity" evidence="1">
    <location>
        <begin position="69"/>
        <end position="106"/>
    </location>
</feature>
<dbReference type="Pfam" id="PF09723">
    <property type="entry name" value="Zn_ribbon_8"/>
    <property type="match status" value="1"/>
</dbReference>
<dbReference type="InterPro" id="IPR013429">
    <property type="entry name" value="Regulatory_FmdB_Zinc_ribbon"/>
</dbReference>
<accession>C8X5Q0</accession>
<dbReference type="HOGENOM" id="CLU_136025_1_1_7"/>
<dbReference type="eggNOG" id="COG2331">
    <property type="taxonomic scope" value="Bacteria"/>
</dbReference>
<organism evidence="3 4">
    <name type="scientific">Desulfohalobium retbaense (strain ATCC 49708 / DSM 5692 / JCM 16813 / HR100)</name>
    <dbReference type="NCBI Taxonomy" id="485915"/>
    <lineage>
        <taxon>Bacteria</taxon>
        <taxon>Pseudomonadati</taxon>
        <taxon>Thermodesulfobacteriota</taxon>
        <taxon>Desulfovibrionia</taxon>
        <taxon>Desulfovibrionales</taxon>
        <taxon>Desulfohalobiaceae</taxon>
        <taxon>Desulfohalobium</taxon>
    </lineage>
</organism>
<feature type="domain" description="Putative regulatory protein FmdB zinc ribbon" evidence="2">
    <location>
        <begin position="1"/>
        <end position="41"/>
    </location>
</feature>
<dbReference type="OrthoDB" id="9813321at2"/>
<evidence type="ECO:0000313" key="4">
    <source>
        <dbReference type="Proteomes" id="UP000001052"/>
    </source>
</evidence>
<feature type="compositionally biased region" description="Polar residues" evidence="1">
    <location>
        <begin position="58"/>
        <end position="68"/>
    </location>
</feature>
<dbReference type="KEGG" id="drt:Dret_2465"/>
<feature type="region of interest" description="Disordered" evidence="1">
    <location>
        <begin position="58"/>
        <end position="106"/>
    </location>
</feature>
<dbReference type="EMBL" id="CP001734">
    <property type="protein sequence ID" value="ACV69747.1"/>
    <property type="molecule type" value="Genomic_DNA"/>
</dbReference>
<dbReference type="SMART" id="SM00834">
    <property type="entry name" value="CxxC_CXXC_SSSS"/>
    <property type="match status" value="1"/>
</dbReference>
<dbReference type="Proteomes" id="UP000001052">
    <property type="component" value="Chromosome"/>
</dbReference>
<dbReference type="PANTHER" id="PTHR34404">
    <property type="entry name" value="REGULATORY PROTEIN, FMDB FAMILY"/>
    <property type="match status" value="1"/>
</dbReference>
<reference evidence="3 4" key="2">
    <citation type="journal article" date="2010" name="Stand. Genomic Sci.">
        <title>Complete genome sequence of Desulfohalobium retbaense type strain (HR(100)).</title>
        <authorList>
            <person name="Spring S."/>
            <person name="Nolan M."/>
            <person name="Lapidus A."/>
            <person name="Glavina Del Rio T."/>
            <person name="Copeland A."/>
            <person name="Tice H."/>
            <person name="Cheng J.F."/>
            <person name="Lucas S."/>
            <person name="Land M."/>
            <person name="Chen F."/>
            <person name="Bruce D."/>
            <person name="Goodwin L."/>
            <person name="Pitluck S."/>
            <person name="Ivanova N."/>
            <person name="Mavromatis K."/>
            <person name="Mikhailova N."/>
            <person name="Pati A."/>
            <person name="Chen A."/>
            <person name="Palaniappan K."/>
            <person name="Hauser L."/>
            <person name="Chang Y.J."/>
            <person name="Jeffries C.D."/>
            <person name="Munk C."/>
            <person name="Kiss H."/>
            <person name="Chain P."/>
            <person name="Han C."/>
            <person name="Brettin T."/>
            <person name="Detter J.C."/>
            <person name="Schuler E."/>
            <person name="Goker M."/>
            <person name="Rohde M."/>
            <person name="Bristow J."/>
            <person name="Eisen J.A."/>
            <person name="Markowitz V."/>
            <person name="Hugenholtz P."/>
            <person name="Kyrpides N.C."/>
            <person name="Klenk H.P."/>
        </authorList>
    </citation>
    <scope>NUCLEOTIDE SEQUENCE [LARGE SCALE GENOMIC DNA]</scope>
    <source>
        <strain evidence="3 4">DSM 5692</strain>
    </source>
</reference>
<dbReference type="STRING" id="485915.Dret_2465"/>
<dbReference type="AlphaFoldDB" id="C8X5Q0"/>
<evidence type="ECO:0000313" key="3">
    <source>
        <dbReference type="EMBL" id="ACV69747.1"/>
    </source>
</evidence>
<gene>
    <name evidence="3" type="ordered locus">Dret_2465</name>
</gene>
<proteinExistence type="predicted"/>
<keyword evidence="4" id="KW-1185">Reference proteome</keyword>
<sequence length="106" mass="11212">MPIYEYCCEDCQQVFEEWQKDFEERQMPCPVCGGNSKRLISNTSFILKGGGWYVTDYGQGTASANGNGSKPSESTSDSSTASTETSSSSNTSSGTSSSSAPESSSS</sequence>
<reference evidence="4" key="1">
    <citation type="submission" date="2009-09" db="EMBL/GenBank/DDBJ databases">
        <title>The complete chromosome of Desulfohalobium retbaense DSM 5692.</title>
        <authorList>
            <consortium name="US DOE Joint Genome Institute (JGI-PGF)"/>
            <person name="Lucas S."/>
            <person name="Copeland A."/>
            <person name="Lapidus A."/>
            <person name="Glavina del Rio T."/>
            <person name="Dalin E."/>
            <person name="Tice H."/>
            <person name="Bruce D."/>
            <person name="Goodwin L."/>
            <person name="Pitluck S."/>
            <person name="Kyrpides N."/>
            <person name="Mavromatis K."/>
            <person name="Ivanova N."/>
            <person name="Mikhailova N."/>
            <person name="Munk A.C."/>
            <person name="Brettin T."/>
            <person name="Detter J.C."/>
            <person name="Han C."/>
            <person name="Tapia R."/>
            <person name="Larimer F."/>
            <person name="Land M."/>
            <person name="Hauser L."/>
            <person name="Markowitz V."/>
            <person name="Cheng J.-F."/>
            <person name="Hugenholtz P."/>
            <person name="Woyke T."/>
            <person name="Wu D."/>
            <person name="Spring S."/>
            <person name="Klenk H.-P."/>
            <person name="Eisen J.A."/>
        </authorList>
    </citation>
    <scope>NUCLEOTIDE SEQUENCE [LARGE SCALE GENOMIC DNA]</scope>
    <source>
        <strain evidence="4">DSM 5692</strain>
    </source>
</reference>
<protein>
    <submittedName>
        <fullName evidence="3">Regulatory protein, FmdB family</fullName>
    </submittedName>
</protein>
<dbReference type="NCBIfam" id="TIGR02605">
    <property type="entry name" value="CxxC_CxxC_SSSS"/>
    <property type="match status" value="1"/>
</dbReference>
<evidence type="ECO:0000256" key="1">
    <source>
        <dbReference type="SAM" id="MobiDB-lite"/>
    </source>
</evidence>
<evidence type="ECO:0000259" key="2">
    <source>
        <dbReference type="SMART" id="SM00834"/>
    </source>
</evidence>